<proteinExistence type="predicted"/>
<keyword evidence="1 4" id="KW-0808">Transferase</keyword>
<name>A0A941IPJ6_9ACTN</name>
<dbReference type="Pfam" id="PF13508">
    <property type="entry name" value="Acetyltransf_7"/>
    <property type="match status" value="1"/>
</dbReference>
<dbReference type="PROSITE" id="PS51186">
    <property type="entry name" value="GNAT"/>
    <property type="match status" value="1"/>
</dbReference>
<dbReference type="Proteomes" id="UP000675781">
    <property type="component" value="Unassembled WGS sequence"/>
</dbReference>
<keyword evidence="2 4" id="KW-0012">Acyltransferase</keyword>
<comment type="caution">
    <text evidence="4">The sequence shown here is derived from an EMBL/GenBank/DDBJ whole genome shotgun (WGS) entry which is preliminary data.</text>
</comment>
<dbReference type="EMBL" id="JAGSOG010000005">
    <property type="protein sequence ID" value="MBR7832018.1"/>
    <property type="molecule type" value="Genomic_DNA"/>
</dbReference>
<dbReference type="PANTHER" id="PTHR43877">
    <property type="entry name" value="AMINOALKYLPHOSPHONATE N-ACETYLTRANSFERASE-RELATED-RELATED"/>
    <property type="match status" value="1"/>
</dbReference>
<keyword evidence="5" id="KW-1185">Reference proteome</keyword>
<dbReference type="Gene3D" id="3.40.630.30">
    <property type="match status" value="1"/>
</dbReference>
<accession>A0A941IPJ6</accession>
<evidence type="ECO:0000313" key="4">
    <source>
        <dbReference type="EMBL" id="MBR7832018.1"/>
    </source>
</evidence>
<dbReference type="SUPFAM" id="SSF55729">
    <property type="entry name" value="Acyl-CoA N-acyltransferases (Nat)"/>
    <property type="match status" value="1"/>
</dbReference>
<dbReference type="GO" id="GO:0016747">
    <property type="term" value="F:acyltransferase activity, transferring groups other than amino-acyl groups"/>
    <property type="evidence" value="ECO:0007669"/>
    <property type="project" value="InterPro"/>
</dbReference>
<evidence type="ECO:0000259" key="3">
    <source>
        <dbReference type="PROSITE" id="PS51186"/>
    </source>
</evidence>
<dbReference type="CDD" id="cd04301">
    <property type="entry name" value="NAT_SF"/>
    <property type="match status" value="1"/>
</dbReference>
<organism evidence="4 5">
    <name type="scientific">Actinospica durhamensis</name>
    <dbReference type="NCBI Taxonomy" id="1508375"/>
    <lineage>
        <taxon>Bacteria</taxon>
        <taxon>Bacillati</taxon>
        <taxon>Actinomycetota</taxon>
        <taxon>Actinomycetes</taxon>
        <taxon>Catenulisporales</taxon>
        <taxon>Actinospicaceae</taxon>
        <taxon>Actinospica</taxon>
    </lineage>
</organism>
<dbReference type="AlphaFoldDB" id="A0A941IPJ6"/>
<dbReference type="InterPro" id="IPR050832">
    <property type="entry name" value="Bact_Acetyltransf"/>
</dbReference>
<sequence length="184" mass="20087">MTLNFVADPELTELLQAEIVACWTDVSNAGGAVGFVPPVTMDDVAQTARGQFAGVLEGRDRLVVGRETAGEYAGRLAALAFLTSNSFVFTAHWQTVKRVMVHPDFQGRGYGYRLMAEVAAVAREGGIEQLHLDCRGGTGNDLFYKKCGYNEYGRIRKGLKLPERAGEEPGATPYRDLILMALEL</sequence>
<evidence type="ECO:0000313" key="5">
    <source>
        <dbReference type="Proteomes" id="UP000675781"/>
    </source>
</evidence>
<dbReference type="RefSeq" id="WP_212526550.1">
    <property type="nucleotide sequence ID" value="NZ_JAGSOG010000005.1"/>
</dbReference>
<feature type="domain" description="N-acetyltransferase" evidence="3">
    <location>
        <begin position="31"/>
        <end position="184"/>
    </location>
</feature>
<dbReference type="InterPro" id="IPR000182">
    <property type="entry name" value="GNAT_dom"/>
</dbReference>
<evidence type="ECO:0000256" key="1">
    <source>
        <dbReference type="ARBA" id="ARBA00022679"/>
    </source>
</evidence>
<dbReference type="EC" id="2.3.1.-" evidence="4"/>
<dbReference type="InterPro" id="IPR016181">
    <property type="entry name" value="Acyl_CoA_acyltransferase"/>
</dbReference>
<evidence type="ECO:0000256" key="2">
    <source>
        <dbReference type="ARBA" id="ARBA00023315"/>
    </source>
</evidence>
<gene>
    <name evidence="4" type="ORF">KDL01_02035</name>
</gene>
<protein>
    <submittedName>
        <fullName evidence="4">GNAT family N-acetyltransferase</fullName>
        <ecNumber evidence="4">2.3.1.-</ecNumber>
    </submittedName>
</protein>
<reference evidence="4" key="1">
    <citation type="submission" date="2021-04" db="EMBL/GenBank/DDBJ databases">
        <title>Genome based classification of Actinospica acidithermotolerans sp. nov., an actinobacterium isolated from an Indonesian hot spring.</title>
        <authorList>
            <person name="Kusuma A.B."/>
            <person name="Putra K.E."/>
            <person name="Nafisah S."/>
            <person name="Loh J."/>
            <person name="Nouioui I."/>
            <person name="Goodfellow M."/>
        </authorList>
    </citation>
    <scope>NUCLEOTIDE SEQUENCE</scope>
    <source>
        <strain evidence="4">CSCA 57</strain>
    </source>
</reference>